<evidence type="ECO:0000256" key="3">
    <source>
        <dbReference type="PROSITE-ProRule" id="PRU01091"/>
    </source>
</evidence>
<keyword evidence="2" id="KW-0597">Phosphoprotein</keyword>
<dbReference type="RefSeq" id="WP_078319354.1">
    <property type="nucleotide sequence ID" value="NZ_FXTS01000003.1"/>
</dbReference>
<dbReference type="Proteomes" id="UP000190064">
    <property type="component" value="Unassembled WGS sequence"/>
</dbReference>
<dbReference type="InterPro" id="IPR011006">
    <property type="entry name" value="CheY-like_superfamily"/>
</dbReference>
<evidence type="ECO:0000256" key="2">
    <source>
        <dbReference type="PROSITE-ProRule" id="PRU00169"/>
    </source>
</evidence>
<dbReference type="GO" id="GO:0006355">
    <property type="term" value="P:regulation of DNA-templated transcription"/>
    <property type="evidence" value="ECO:0007669"/>
    <property type="project" value="InterPro"/>
</dbReference>
<reference evidence="6" key="1">
    <citation type="submission" date="2017-02" db="EMBL/GenBank/DDBJ databases">
        <title>Draft Genome Sequence of the Salt Water Bacterium Oceanospirillum linum ATCC 11336.</title>
        <authorList>
            <person name="Trachtenberg A.M."/>
            <person name="Carney J.G."/>
            <person name="Linnane J.D."/>
            <person name="Rheaume B.A."/>
            <person name="Pitts N.L."/>
            <person name="Mykles D.L."/>
            <person name="Maclea K.S."/>
        </authorList>
    </citation>
    <scope>NUCLEOTIDE SEQUENCE [LARGE SCALE GENOMIC DNA]</scope>
    <source>
        <strain evidence="6">ATCC 11336</strain>
    </source>
</reference>
<dbReference type="GO" id="GO:0032993">
    <property type="term" value="C:protein-DNA complex"/>
    <property type="evidence" value="ECO:0007669"/>
    <property type="project" value="TreeGrafter"/>
</dbReference>
<dbReference type="SUPFAM" id="SSF52172">
    <property type="entry name" value="CheY-like"/>
    <property type="match status" value="1"/>
</dbReference>
<dbReference type="PROSITE" id="PS50110">
    <property type="entry name" value="RESPONSE_REGULATORY"/>
    <property type="match status" value="1"/>
</dbReference>
<feature type="domain" description="Response regulatory" evidence="4">
    <location>
        <begin position="2"/>
        <end position="114"/>
    </location>
</feature>
<accession>A0A1T1HB10</accession>
<name>A0A1T1HB10_OCELI</name>
<dbReference type="PANTHER" id="PTHR48111">
    <property type="entry name" value="REGULATOR OF RPOS"/>
    <property type="match status" value="1"/>
</dbReference>
<dbReference type="Gene3D" id="3.40.50.2300">
    <property type="match status" value="1"/>
</dbReference>
<dbReference type="AlphaFoldDB" id="A0A1T1HB10"/>
<dbReference type="InterPro" id="IPR036388">
    <property type="entry name" value="WH-like_DNA-bd_sf"/>
</dbReference>
<dbReference type="GO" id="GO:0005829">
    <property type="term" value="C:cytosol"/>
    <property type="evidence" value="ECO:0007669"/>
    <property type="project" value="TreeGrafter"/>
</dbReference>
<dbReference type="Pfam" id="PF00072">
    <property type="entry name" value="Response_reg"/>
    <property type="match status" value="1"/>
</dbReference>
<dbReference type="PANTHER" id="PTHR48111:SF75">
    <property type="entry name" value="TRANSCRIPTIONAL REGULATORY PROTEIN BASR"/>
    <property type="match status" value="1"/>
</dbReference>
<dbReference type="InterPro" id="IPR001789">
    <property type="entry name" value="Sig_transdc_resp-reg_receiver"/>
</dbReference>
<dbReference type="CDD" id="cd00383">
    <property type="entry name" value="trans_reg_C"/>
    <property type="match status" value="1"/>
</dbReference>
<feature type="modified residue" description="4-aspartylphosphate" evidence="2">
    <location>
        <position position="50"/>
    </location>
</feature>
<dbReference type="Pfam" id="PF00486">
    <property type="entry name" value="Trans_reg_C"/>
    <property type="match status" value="1"/>
</dbReference>
<evidence type="ECO:0000313" key="6">
    <source>
        <dbReference type="EMBL" id="OOV87002.1"/>
    </source>
</evidence>
<dbReference type="SMART" id="SM00862">
    <property type="entry name" value="Trans_reg_C"/>
    <property type="match status" value="1"/>
</dbReference>
<sequence>MYLLLIEDDIPLGNVMLRLLKTYYRVDWVRSMGAAIAHISAHDYDLILLDLGLPDGNGVDLLKQIRQKYQTSVLIVSARDTLDDRVQGLDTGADDYIVKPFAPEELLARIRALLRRQAGQATDRIYSGDLCFSPAENTFYLQDQPISLPRKEHELLSVLIHAGGKPVSRERLIQQLYSSGNEAESNTIDVYIHALRKILGKKRIETLRGRGFRIVEN</sequence>
<protein>
    <submittedName>
        <fullName evidence="6">DNA-binding response regulator</fullName>
    </submittedName>
</protein>
<dbReference type="SMART" id="SM00448">
    <property type="entry name" value="REC"/>
    <property type="match status" value="1"/>
</dbReference>
<dbReference type="STRING" id="966.BTA35_0208280"/>
<dbReference type="InterPro" id="IPR039420">
    <property type="entry name" value="WalR-like"/>
</dbReference>
<organism evidence="6 7">
    <name type="scientific">Oceanospirillum linum</name>
    <dbReference type="NCBI Taxonomy" id="966"/>
    <lineage>
        <taxon>Bacteria</taxon>
        <taxon>Pseudomonadati</taxon>
        <taxon>Pseudomonadota</taxon>
        <taxon>Gammaproteobacteria</taxon>
        <taxon>Oceanospirillales</taxon>
        <taxon>Oceanospirillaceae</taxon>
        <taxon>Oceanospirillum</taxon>
    </lineage>
</organism>
<comment type="caution">
    <text evidence="6">The sequence shown here is derived from an EMBL/GenBank/DDBJ whole genome shotgun (WGS) entry which is preliminary data.</text>
</comment>
<dbReference type="GO" id="GO:0000156">
    <property type="term" value="F:phosphorelay response regulator activity"/>
    <property type="evidence" value="ECO:0007669"/>
    <property type="project" value="TreeGrafter"/>
</dbReference>
<dbReference type="EMBL" id="MTSD02000003">
    <property type="protein sequence ID" value="OOV87002.1"/>
    <property type="molecule type" value="Genomic_DNA"/>
</dbReference>
<gene>
    <name evidence="6" type="ORF">BTA35_0208280</name>
</gene>
<feature type="DNA-binding region" description="OmpR/PhoB-type" evidence="3">
    <location>
        <begin position="122"/>
        <end position="216"/>
    </location>
</feature>
<dbReference type="CDD" id="cd17624">
    <property type="entry name" value="REC_OmpR_PmrA-like"/>
    <property type="match status" value="1"/>
</dbReference>
<dbReference type="PROSITE" id="PS51755">
    <property type="entry name" value="OMPR_PHOB"/>
    <property type="match status" value="1"/>
</dbReference>
<dbReference type="GO" id="GO:0000976">
    <property type="term" value="F:transcription cis-regulatory region binding"/>
    <property type="evidence" value="ECO:0007669"/>
    <property type="project" value="TreeGrafter"/>
</dbReference>
<proteinExistence type="predicted"/>
<dbReference type="Gene3D" id="6.10.250.690">
    <property type="match status" value="1"/>
</dbReference>
<keyword evidence="1 3" id="KW-0238">DNA-binding</keyword>
<evidence type="ECO:0000259" key="5">
    <source>
        <dbReference type="PROSITE" id="PS51755"/>
    </source>
</evidence>
<dbReference type="InterPro" id="IPR001867">
    <property type="entry name" value="OmpR/PhoB-type_DNA-bd"/>
</dbReference>
<evidence type="ECO:0000259" key="4">
    <source>
        <dbReference type="PROSITE" id="PS50110"/>
    </source>
</evidence>
<feature type="domain" description="OmpR/PhoB-type" evidence="5">
    <location>
        <begin position="122"/>
        <end position="216"/>
    </location>
</feature>
<dbReference type="Gene3D" id="1.10.10.10">
    <property type="entry name" value="Winged helix-like DNA-binding domain superfamily/Winged helix DNA-binding domain"/>
    <property type="match status" value="1"/>
</dbReference>
<evidence type="ECO:0000313" key="7">
    <source>
        <dbReference type="Proteomes" id="UP000190064"/>
    </source>
</evidence>
<keyword evidence="7" id="KW-1185">Reference proteome</keyword>
<evidence type="ECO:0000256" key="1">
    <source>
        <dbReference type="ARBA" id="ARBA00023125"/>
    </source>
</evidence>